<dbReference type="InterPro" id="IPR036249">
    <property type="entry name" value="Thioredoxin-like_sf"/>
</dbReference>
<dbReference type="Gene3D" id="3.40.30.10">
    <property type="entry name" value="Glutaredoxin"/>
    <property type="match status" value="1"/>
</dbReference>
<keyword evidence="1" id="KW-0676">Redox-active center</keyword>
<keyword evidence="4" id="KW-1185">Reference proteome</keyword>
<feature type="domain" description="Thioredoxin" evidence="2">
    <location>
        <begin position="79"/>
        <end position="220"/>
    </location>
</feature>
<dbReference type="Pfam" id="PF00578">
    <property type="entry name" value="AhpC-TSA"/>
    <property type="match status" value="1"/>
</dbReference>
<proteinExistence type="predicted"/>
<protein>
    <submittedName>
        <fullName evidence="3">Redoxin domain-containing protein</fullName>
    </submittedName>
</protein>
<dbReference type="Proteomes" id="UP000460626">
    <property type="component" value="Unassembled WGS sequence"/>
</dbReference>
<dbReference type="CDD" id="cd02966">
    <property type="entry name" value="TlpA_like_family"/>
    <property type="match status" value="1"/>
</dbReference>
<evidence type="ECO:0000256" key="1">
    <source>
        <dbReference type="ARBA" id="ARBA00023284"/>
    </source>
</evidence>
<accession>A0A845A4D5</accession>
<dbReference type="SUPFAM" id="SSF52833">
    <property type="entry name" value="Thioredoxin-like"/>
    <property type="match status" value="1"/>
</dbReference>
<gene>
    <name evidence="3" type="ORF">GRI62_09170</name>
</gene>
<dbReference type="InterPro" id="IPR013766">
    <property type="entry name" value="Thioredoxin_domain"/>
</dbReference>
<dbReference type="PROSITE" id="PS00194">
    <property type="entry name" value="THIOREDOXIN_1"/>
    <property type="match status" value="1"/>
</dbReference>
<reference evidence="3 4" key="1">
    <citation type="submission" date="2019-12" db="EMBL/GenBank/DDBJ databases">
        <title>Genomic-based taxomic classification of the family Erythrobacteraceae.</title>
        <authorList>
            <person name="Xu L."/>
        </authorList>
    </citation>
    <scope>NUCLEOTIDE SEQUENCE [LARGE SCALE GENOMIC DNA]</scope>
    <source>
        <strain evidence="3 4">RC4-10-4</strain>
    </source>
</reference>
<dbReference type="PANTHER" id="PTHR42852:SF13">
    <property type="entry name" value="PROTEIN DIPZ"/>
    <property type="match status" value="1"/>
</dbReference>
<dbReference type="InterPro" id="IPR000866">
    <property type="entry name" value="AhpC/TSA"/>
</dbReference>
<evidence type="ECO:0000259" key="2">
    <source>
        <dbReference type="PROSITE" id="PS51352"/>
    </source>
</evidence>
<dbReference type="AlphaFoldDB" id="A0A845A4D5"/>
<dbReference type="PROSITE" id="PS51352">
    <property type="entry name" value="THIOREDOXIN_2"/>
    <property type="match status" value="1"/>
</dbReference>
<evidence type="ECO:0000313" key="4">
    <source>
        <dbReference type="Proteomes" id="UP000460626"/>
    </source>
</evidence>
<evidence type="ECO:0000313" key="3">
    <source>
        <dbReference type="EMBL" id="MXO93777.1"/>
    </source>
</evidence>
<comment type="caution">
    <text evidence="3">The sequence shown here is derived from an EMBL/GenBank/DDBJ whole genome shotgun (WGS) entry which is preliminary data.</text>
</comment>
<organism evidence="3 4">
    <name type="scientific">Aurantiacibacter arachoides</name>
    <dbReference type="NCBI Taxonomy" id="1850444"/>
    <lineage>
        <taxon>Bacteria</taxon>
        <taxon>Pseudomonadati</taxon>
        <taxon>Pseudomonadota</taxon>
        <taxon>Alphaproteobacteria</taxon>
        <taxon>Sphingomonadales</taxon>
        <taxon>Erythrobacteraceae</taxon>
        <taxon>Aurantiacibacter</taxon>
    </lineage>
</organism>
<dbReference type="OrthoDB" id="9799347at2"/>
<sequence length="236" mass="24737">MAEGPSANLPPHIALPPPAPEFCSLANLRLSLIVIAPLAAGLVAGCDIRSEDAAQENAASAGASAAIGTPSLDGTLDASFAGEDMPEAMVRDPDGNELVLSELREPVLLNLWATWCAPCVHELPLLDDLAGEMAGQVRVLTISEDLQGAQVVEPFFEDRGFANLPRWMDEENVLAFTYGGGPVLPLTVLYDAQGKEVWRVIGAYDWSSEEARAAIVEGLAASPAPGTPPDTPPSAE</sequence>
<dbReference type="PANTHER" id="PTHR42852">
    <property type="entry name" value="THIOL:DISULFIDE INTERCHANGE PROTEIN DSBE"/>
    <property type="match status" value="1"/>
</dbReference>
<dbReference type="GO" id="GO:0016209">
    <property type="term" value="F:antioxidant activity"/>
    <property type="evidence" value="ECO:0007669"/>
    <property type="project" value="InterPro"/>
</dbReference>
<dbReference type="InterPro" id="IPR017937">
    <property type="entry name" value="Thioredoxin_CS"/>
</dbReference>
<dbReference type="EMBL" id="WTYH01000001">
    <property type="protein sequence ID" value="MXO93777.1"/>
    <property type="molecule type" value="Genomic_DNA"/>
</dbReference>
<dbReference type="GO" id="GO:0015036">
    <property type="term" value="F:disulfide oxidoreductase activity"/>
    <property type="evidence" value="ECO:0007669"/>
    <property type="project" value="UniProtKB-ARBA"/>
</dbReference>
<name>A0A845A4D5_9SPHN</name>
<dbReference type="InterPro" id="IPR050553">
    <property type="entry name" value="Thioredoxin_ResA/DsbE_sf"/>
</dbReference>